<gene>
    <name evidence="2" type="ORF">BCO71171_03805</name>
</gene>
<name>A0A6P2ZBR0_9BURK</name>
<evidence type="ECO:0000259" key="1">
    <source>
        <dbReference type="SMART" id="SM01351"/>
    </source>
</evidence>
<evidence type="ECO:0000313" key="2">
    <source>
        <dbReference type="EMBL" id="VWD29275.1"/>
    </source>
</evidence>
<accession>A0A6P2ZBR0</accession>
<dbReference type="CDD" id="cd11007">
    <property type="entry name" value="M35_like_1"/>
    <property type="match status" value="1"/>
</dbReference>
<dbReference type="AlphaFoldDB" id="A0A6P2ZBR0"/>
<evidence type="ECO:0000313" key="3">
    <source>
        <dbReference type="Proteomes" id="UP000494182"/>
    </source>
</evidence>
<dbReference type="RefSeq" id="WP_254600234.1">
    <property type="nucleotide sequence ID" value="NZ_CABVQT010000009.1"/>
</dbReference>
<dbReference type="SUPFAM" id="SSF55486">
    <property type="entry name" value="Metalloproteases ('zincins'), catalytic domain"/>
    <property type="match status" value="1"/>
</dbReference>
<sequence>MTNFFDKKPYDFDIDDSEDWVLVHSGAITNTNPGSMVYVSINTTPICSNMSNRKFRKLIMKARDAAISLILQRIEGVTAWDKAEQARARLYFGRSDNDVRSVLAAGLPRLLNAMRELVPEKIVRWDDSMNRRLTCSVVPDSGNNIAGVCKPDSEKRIIAIYSKFCTISNGDLWTASKVKTLIHECTHYVDTFNSDDIIYSDTESGLKAFAENNADVAIRNADSITGYIATFDKRVME</sequence>
<dbReference type="Proteomes" id="UP000494182">
    <property type="component" value="Unassembled WGS sequence"/>
</dbReference>
<reference evidence="2 3" key="1">
    <citation type="submission" date="2019-09" db="EMBL/GenBank/DDBJ databases">
        <authorList>
            <person name="Depoorter E."/>
        </authorList>
    </citation>
    <scope>NUCLEOTIDE SEQUENCE [LARGE SCALE GENOMIC DNA]</scope>
    <source>
        <strain evidence="2">R-71171</strain>
    </source>
</reference>
<dbReference type="InterPro" id="IPR024079">
    <property type="entry name" value="MetalloPept_cat_dom_sf"/>
</dbReference>
<proteinExistence type="predicted"/>
<dbReference type="EMBL" id="CABVQT010000009">
    <property type="protein sequence ID" value="VWD29275.1"/>
    <property type="molecule type" value="Genomic_DNA"/>
</dbReference>
<dbReference type="InterPro" id="IPR029463">
    <property type="entry name" value="Lys_MEP"/>
</dbReference>
<dbReference type="Pfam" id="PF14521">
    <property type="entry name" value="Aspzincin_M35"/>
    <property type="match status" value="1"/>
</dbReference>
<dbReference type="InterPro" id="IPR034108">
    <property type="entry name" value="Pept_M35-like_proteobacteria"/>
</dbReference>
<dbReference type="GO" id="GO:0004222">
    <property type="term" value="F:metalloendopeptidase activity"/>
    <property type="evidence" value="ECO:0007669"/>
    <property type="project" value="InterPro"/>
</dbReference>
<dbReference type="SMART" id="SM01351">
    <property type="entry name" value="Aspzincin_M35"/>
    <property type="match status" value="1"/>
</dbReference>
<protein>
    <submittedName>
        <fullName evidence="2">Peptidase M35</fullName>
    </submittedName>
</protein>
<dbReference type="Gene3D" id="3.40.390.10">
    <property type="entry name" value="Collagenase (Catalytic Domain)"/>
    <property type="match status" value="1"/>
</dbReference>
<feature type="domain" description="Lysine-specific metallo-endopeptidase" evidence="1">
    <location>
        <begin position="75"/>
        <end position="229"/>
    </location>
</feature>
<organism evidence="2 3">
    <name type="scientific">Burkholderia contaminans</name>
    <dbReference type="NCBI Taxonomy" id="488447"/>
    <lineage>
        <taxon>Bacteria</taxon>
        <taxon>Pseudomonadati</taxon>
        <taxon>Pseudomonadota</taxon>
        <taxon>Betaproteobacteria</taxon>
        <taxon>Burkholderiales</taxon>
        <taxon>Burkholderiaceae</taxon>
        <taxon>Burkholderia</taxon>
        <taxon>Burkholderia cepacia complex</taxon>
    </lineage>
</organism>